<name>A0A0A8ZKA6_ARUDO</name>
<proteinExistence type="predicted"/>
<reference evidence="1" key="2">
    <citation type="journal article" date="2015" name="Data Brief">
        <title>Shoot transcriptome of the giant reed, Arundo donax.</title>
        <authorList>
            <person name="Barrero R.A."/>
            <person name="Guerrero F.D."/>
            <person name="Moolhuijzen P."/>
            <person name="Goolsby J.A."/>
            <person name="Tidwell J."/>
            <person name="Bellgard S.E."/>
            <person name="Bellgard M.I."/>
        </authorList>
    </citation>
    <scope>NUCLEOTIDE SEQUENCE</scope>
    <source>
        <tissue evidence="1">Shoot tissue taken approximately 20 cm above the soil surface</tissue>
    </source>
</reference>
<dbReference type="AlphaFoldDB" id="A0A0A8ZKA6"/>
<protein>
    <submittedName>
        <fullName evidence="1">Uncharacterized protein</fullName>
    </submittedName>
</protein>
<evidence type="ECO:0000313" key="1">
    <source>
        <dbReference type="EMBL" id="JAD37150.1"/>
    </source>
</evidence>
<accession>A0A0A8ZKA6</accession>
<dbReference type="EMBL" id="GBRH01260745">
    <property type="protein sequence ID" value="JAD37150.1"/>
    <property type="molecule type" value="Transcribed_RNA"/>
</dbReference>
<reference evidence="1" key="1">
    <citation type="submission" date="2014-09" db="EMBL/GenBank/DDBJ databases">
        <authorList>
            <person name="Magalhaes I.L.F."/>
            <person name="Oliveira U."/>
            <person name="Santos F.R."/>
            <person name="Vidigal T.H.D.A."/>
            <person name="Brescovit A.D."/>
            <person name="Santos A.J."/>
        </authorList>
    </citation>
    <scope>NUCLEOTIDE SEQUENCE</scope>
    <source>
        <tissue evidence="1">Shoot tissue taken approximately 20 cm above the soil surface</tissue>
    </source>
</reference>
<organism evidence="1">
    <name type="scientific">Arundo donax</name>
    <name type="common">Giant reed</name>
    <name type="synonym">Donax arundinaceus</name>
    <dbReference type="NCBI Taxonomy" id="35708"/>
    <lineage>
        <taxon>Eukaryota</taxon>
        <taxon>Viridiplantae</taxon>
        <taxon>Streptophyta</taxon>
        <taxon>Embryophyta</taxon>
        <taxon>Tracheophyta</taxon>
        <taxon>Spermatophyta</taxon>
        <taxon>Magnoliopsida</taxon>
        <taxon>Liliopsida</taxon>
        <taxon>Poales</taxon>
        <taxon>Poaceae</taxon>
        <taxon>PACMAD clade</taxon>
        <taxon>Arundinoideae</taxon>
        <taxon>Arundineae</taxon>
        <taxon>Arundo</taxon>
    </lineage>
</organism>
<sequence length="58" mass="6518">MQHTTVSRPRTDAEMLFNPPGQFTALCPSPDSLNLRCCTLGRGSRVARRWRSANARTE</sequence>